<dbReference type="InterPro" id="IPR013507">
    <property type="entry name" value="DNA_mismatch_S5_2-like"/>
</dbReference>
<dbReference type="Gene3D" id="3.30.565.10">
    <property type="entry name" value="Histidine kinase-like ATPase, C-terminal domain"/>
    <property type="match status" value="1"/>
</dbReference>
<dbReference type="GO" id="GO:0032300">
    <property type="term" value="C:mismatch repair complex"/>
    <property type="evidence" value="ECO:0007669"/>
    <property type="project" value="InterPro"/>
</dbReference>
<reference evidence="4 5" key="1">
    <citation type="journal article" date="2023" name="Elife">
        <title>Identification of key yeast species and microbe-microbe interactions impacting larval growth of Drosophila in the wild.</title>
        <authorList>
            <person name="Mure A."/>
            <person name="Sugiura Y."/>
            <person name="Maeda R."/>
            <person name="Honda K."/>
            <person name="Sakurai N."/>
            <person name="Takahashi Y."/>
            <person name="Watada M."/>
            <person name="Katoh T."/>
            <person name="Gotoh A."/>
            <person name="Gotoh Y."/>
            <person name="Taniguchi I."/>
            <person name="Nakamura K."/>
            <person name="Hayashi T."/>
            <person name="Katayama T."/>
            <person name="Uemura T."/>
            <person name="Hattori Y."/>
        </authorList>
    </citation>
    <scope>NUCLEOTIDE SEQUENCE [LARGE SCALE GENOMIC DNA]</scope>
    <source>
        <strain evidence="4 5">KH-74</strain>
    </source>
</reference>
<evidence type="ECO:0000259" key="3">
    <source>
        <dbReference type="PROSITE" id="PS50280"/>
    </source>
</evidence>
<dbReference type="InterPro" id="IPR014721">
    <property type="entry name" value="Ribsml_uS5_D2-typ_fold_subgr"/>
</dbReference>
<dbReference type="SUPFAM" id="SSF54211">
    <property type="entry name" value="Ribosomal protein S5 domain 2-like"/>
    <property type="match status" value="1"/>
</dbReference>
<feature type="domain" description="SET" evidence="3">
    <location>
        <begin position="719"/>
        <end position="1032"/>
    </location>
</feature>
<proteinExistence type="inferred from homology"/>
<dbReference type="SMART" id="SM01340">
    <property type="entry name" value="DNA_mis_repair"/>
    <property type="match status" value="1"/>
</dbReference>
<dbReference type="InterPro" id="IPR046341">
    <property type="entry name" value="SET_dom_sf"/>
</dbReference>
<keyword evidence="5" id="KW-1185">Reference proteome</keyword>
<dbReference type="GO" id="GO:0016887">
    <property type="term" value="F:ATP hydrolysis activity"/>
    <property type="evidence" value="ECO:0007669"/>
    <property type="project" value="InterPro"/>
</dbReference>
<dbReference type="GO" id="GO:0140664">
    <property type="term" value="F:ATP-dependent DNA damage sensor activity"/>
    <property type="evidence" value="ECO:0007669"/>
    <property type="project" value="InterPro"/>
</dbReference>
<evidence type="ECO:0000256" key="1">
    <source>
        <dbReference type="ARBA" id="ARBA00006082"/>
    </source>
</evidence>
<dbReference type="GO" id="GO:0030983">
    <property type="term" value="F:mismatched DNA binding"/>
    <property type="evidence" value="ECO:0007669"/>
    <property type="project" value="InterPro"/>
</dbReference>
<dbReference type="PANTHER" id="PTHR10073">
    <property type="entry name" value="DNA MISMATCH REPAIR PROTEIN MLH, PMS, MUTL"/>
    <property type="match status" value="1"/>
</dbReference>
<evidence type="ECO:0000256" key="2">
    <source>
        <dbReference type="ARBA" id="ARBA00022763"/>
    </source>
</evidence>
<dbReference type="SUPFAM" id="SSF55874">
    <property type="entry name" value="ATPase domain of HSP90 chaperone/DNA topoisomerase II/histidine kinase"/>
    <property type="match status" value="1"/>
</dbReference>
<keyword evidence="2" id="KW-0227">DNA damage</keyword>
<evidence type="ECO:0000313" key="5">
    <source>
        <dbReference type="Proteomes" id="UP001377567"/>
    </source>
</evidence>
<dbReference type="InterPro" id="IPR036890">
    <property type="entry name" value="HATPase_C_sf"/>
</dbReference>
<dbReference type="InterPro" id="IPR014790">
    <property type="entry name" value="MutL_C"/>
</dbReference>
<dbReference type="Gene3D" id="3.30.230.10">
    <property type="match status" value="1"/>
</dbReference>
<dbReference type="PROSITE" id="PS50280">
    <property type="entry name" value="SET"/>
    <property type="match status" value="1"/>
</dbReference>
<dbReference type="SMART" id="SM00853">
    <property type="entry name" value="MutL_C"/>
    <property type="match status" value="1"/>
</dbReference>
<dbReference type="InterPro" id="IPR042121">
    <property type="entry name" value="MutL_C_regsub"/>
</dbReference>
<sequence length="1032" mass="117841">MTPAIRELSSSLKSQLQSQIDVVSLTSAIDELIQNSVDADAKHISVVFDPQALAVDITDDGCGMTPEDLALVGSPHRTSKIQSVDDLVNLVSKCADYNGTWIRRLPGRPTFLSDDDTIETLDKREVVPFHPDSHGTTILIRGLLYTLPVRQKLIKEKPLFRTLNNLREGILRILIAHPQIALHMHFINAKRELEKFLITEPQITPTSIDTYANILRSLYDEVVPKNSLKSLNLRYNEYSINGVISRVPVRTSDLQFITLNGRRYVNQSFSREINLLFRDSQFEPPNNTATYVGRPYRYYPLFILEITCPPNLNDMIQTPSKDINEATYKDIIHPLILKLLKSFLAIEGYTSDQRPAKENTLFPSASLSPSADPSQNLLSNIILSSKIRSSKVSLSEIHGRSNTNHQKKIMKGECAPKSIHTPLFEKSTNRNIAKPFTQKSRSGELLKTGTPSLTTGECNHEYVDNPVEININKAEFSNAIVINQIDNKFILVKIPSKEQEGVANLFILDQHACDERVILEDIQLQFLTQISKKLLSLQPTVGMTSTISNSETHLFEYYKDELNAWGVNFEINKTAEDKTINTTLSITTLPDLILQKYGSHVEFLKGAILQHLDDLQHSRKQQLSLLLKSNIHSKKLDDTTQRTNWPNYINCIPTLFMEIFNSKACRSAIKFGTPLFKTECELLISRLRLCQQPFQCAHGRPSILPFMTIAHPLASNLHQPYTVKETSWGGRACFATHDMPKGSVVLKSDDFTGALIQYEFRKEVCHYCYRYSEGKTLKIKITIDDVLDLMTDKNTWLSTNSKRFRGAGLWFCSNDCKHTYLGEPGVIDLIEIYEILLDNYSKMMKRHNPDDDNQKLLNSVDISKDIINAQWKKTQEWMVQIDKLKNTKKIFQLPVISEDEYTCCRFVAETLYRINSYDAGCDTLKSFWGLQSNELSKLEEFPILLHFQQLVFKTLYILLPDYMQSFFSIDIFRHIMGSEYGNAFGIWQEGESVDNREFFGYRVVPRASYFNHSCIPNLTKRRDGTTIRGANF</sequence>
<dbReference type="InterPro" id="IPR001214">
    <property type="entry name" value="SET_dom"/>
</dbReference>
<dbReference type="PANTHER" id="PTHR10073:SF47">
    <property type="entry name" value="DNA MISMATCH REPAIR PROTEIN MLH3"/>
    <property type="match status" value="1"/>
</dbReference>
<dbReference type="Proteomes" id="UP001377567">
    <property type="component" value="Unassembled WGS sequence"/>
</dbReference>
<dbReference type="Gene3D" id="3.30.1540.20">
    <property type="entry name" value="MutL, C-terminal domain, dimerisation subdomain"/>
    <property type="match status" value="1"/>
</dbReference>
<dbReference type="EMBL" id="BTGD01000010">
    <property type="protein sequence ID" value="GMM56913.1"/>
    <property type="molecule type" value="Genomic_DNA"/>
</dbReference>
<dbReference type="AlphaFoldDB" id="A0AAV5RZL9"/>
<dbReference type="SUPFAM" id="SSF118116">
    <property type="entry name" value="DNA mismatch repair protein MutL"/>
    <property type="match status" value="1"/>
</dbReference>
<gene>
    <name evidence="4" type="ORF">DAKH74_035290</name>
</gene>
<dbReference type="Gene3D" id="3.30.1370.100">
    <property type="entry name" value="MutL, C-terminal domain, regulatory subdomain"/>
    <property type="match status" value="1"/>
</dbReference>
<dbReference type="InterPro" id="IPR020568">
    <property type="entry name" value="Ribosomal_Su5_D2-typ_SF"/>
</dbReference>
<dbReference type="GO" id="GO:0005524">
    <property type="term" value="F:ATP binding"/>
    <property type="evidence" value="ECO:0007669"/>
    <property type="project" value="InterPro"/>
</dbReference>
<dbReference type="GO" id="GO:0061982">
    <property type="term" value="P:meiosis I cell cycle process"/>
    <property type="evidence" value="ECO:0007669"/>
    <property type="project" value="UniProtKB-ARBA"/>
</dbReference>
<dbReference type="InterPro" id="IPR037198">
    <property type="entry name" value="MutL_C_sf"/>
</dbReference>
<accession>A0AAV5RZL9</accession>
<dbReference type="InterPro" id="IPR038973">
    <property type="entry name" value="MutL/Mlh/Pms-like"/>
</dbReference>
<dbReference type="Pfam" id="PF13589">
    <property type="entry name" value="HATPase_c_3"/>
    <property type="match status" value="1"/>
</dbReference>
<protein>
    <submittedName>
        <fullName evidence="4">Mismatch repair protein</fullName>
    </submittedName>
</protein>
<evidence type="ECO:0000313" key="4">
    <source>
        <dbReference type="EMBL" id="GMM56913.1"/>
    </source>
</evidence>
<dbReference type="GO" id="GO:0006298">
    <property type="term" value="P:mismatch repair"/>
    <property type="evidence" value="ECO:0007669"/>
    <property type="project" value="InterPro"/>
</dbReference>
<dbReference type="InterPro" id="IPR042120">
    <property type="entry name" value="MutL_C_dimsub"/>
</dbReference>
<comment type="similarity">
    <text evidence="1">Belongs to the DNA mismatch repair MutL/HexB family.</text>
</comment>
<organism evidence="4 5">
    <name type="scientific">Maudiozyma humilis</name>
    <name type="common">Sour dough yeast</name>
    <name type="synonym">Kazachstania humilis</name>
    <dbReference type="NCBI Taxonomy" id="51915"/>
    <lineage>
        <taxon>Eukaryota</taxon>
        <taxon>Fungi</taxon>
        <taxon>Dikarya</taxon>
        <taxon>Ascomycota</taxon>
        <taxon>Saccharomycotina</taxon>
        <taxon>Saccharomycetes</taxon>
        <taxon>Saccharomycetales</taxon>
        <taxon>Saccharomycetaceae</taxon>
        <taxon>Maudiozyma</taxon>
    </lineage>
</organism>
<dbReference type="SUPFAM" id="SSF82199">
    <property type="entry name" value="SET domain"/>
    <property type="match status" value="2"/>
</dbReference>
<comment type="caution">
    <text evidence="4">The sequence shown here is derived from an EMBL/GenBank/DDBJ whole genome shotgun (WGS) entry which is preliminary data.</text>
</comment>
<name>A0AAV5RZL9_MAUHU</name>